<dbReference type="InterPro" id="IPR013655">
    <property type="entry name" value="PAS_fold_3"/>
</dbReference>
<dbReference type="Pfam" id="PF00015">
    <property type="entry name" value="MCPsignal"/>
    <property type="match status" value="1"/>
</dbReference>
<dbReference type="EMBL" id="CP102774">
    <property type="protein sequence ID" value="UZF86561.1"/>
    <property type="molecule type" value="Genomic_DNA"/>
</dbReference>
<evidence type="ECO:0000256" key="7">
    <source>
        <dbReference type="PROSITE-ProRule" id="PRU00284"/>
    </source>
</evidence>
<evidence type="ECO:0000256" key="5">
    <source>
        <dbReference type="ARBA" id="ARBA00023136"/>
    </source>
</evidence>
<dbReference type="CDD" id="cd00130">
    <property type="entry name" value="PAS"/>
    <property type="match status" value="1"/>
</dbReference>
<dbReference type="InterPro" id="IPR035965">
    <property type="entry name" value="PAS-like_dom_sf"/>
</dbReference>
<name>A0A9E8CS09_9HYPH</name>
<dbReference type="Gene3D" id="3.30.450.20">
    <property type="entry name" value="PAS domain"/>
    <property type="match status" value="1"/>
</dbReference>
<accession>A0A9E8CS09</accession>
<dbReference type="SUPFAM" id="SSF58104">
    <property type="entry name" value="Methyl-accepting chemotaxis protein (MCP) signaling domain"/>
    <property type="match status" value="1"/>
</dbReference>
<dbReference type="SMART" id="SM00283">
    <property type="entry name" value="MA"/>
    <property type="match status" value="1"/>
</dbReference>
<keyword evidence="2" id="KW-1003">Cell membrane</keyword>
<dbReference type="GO" id="GO:0071555">
    <property type="term" value="P:cell wall organization"/>
    <property type="evidence" value="ECO:0007669"/>
    <property type="project" value="InterPro"/>
</dbReference>
<gene>
    <name evidence="10" type="ORF">NWE54_22740</name>
</gene>
<dbReference type="AlphaFoldDB" id="A0A9E8CS09"/>
<protein>
    <submittedName>
        <fullName evidence="10">Methyl-accepting chemotaxis protein</fullName>
    </submittedName>
</protein>
<evidence type="ECO:0000259" key="9">
    <source>
        <dbReference type="PROSITE" id="PS50111"/>
    </source>
</evidence>
<evidence type="ECO:0000256" key="2">
    <source>
        <dbReference type="ARBA" id="ARBA00022475"/>
    </source>
</evidence>
<feature type="transmembrane region" description="Helical" evidence="8">
    <location>
        <begin position="133"/>
        <end position="151"/>
    </location>
</feature>
<feature type="transmembrane region" description="Helical" evidence="8">
    <location>
        <begin position="163"/>
        <end position="184"/>
    </location>
</feature>
<evidence type="ECO:0000256" key="8">
    <source>
        <dbReference type="SAM" id="Phobius"/>
    </source>
</evidence>
<dbReference type="Pfam" id="PF07694">
    <property type="entry name" value="5TM-5TMR_LYT"/>
    <property type="match status" value="1"/>
</dbReference>
<keyword evidence="4 8" id="KW-1133">Transmembrane helix</keyword>
<evidence type="ECO:0000313" key="10">
    <source>
        <dbReference type="EMBL" id="UZF86561.1"/>
    </source>
</evidence>
<feature type="transmembrane region" description="Helical" evidence="8">
    <location>
        <begin position="7"/>
        <end position="26"/>
    </location>
</feature>
<dbReference type="GO" id="GO:0005886">
    <property type="term" value="C:plasma membrane"/>
    <property type="evidence" value="ECO:0007669"/>
    <property type="project" value="UniProtKB-SubCell"/>
</dbReference>
<keyword evidence="5 8" id="KW-0472">Membrane</keyword>
<dbReference type="InterPro" id="IPR004089">
    <property type="entry name" value="MCPsignal_dom"/>
</dbReference>
<dbReference type="PANTHER" id="PTHR32089:SF112">
    <property type="entry name" value="LYSOZYME-LIKE PROTEIN-RELATED"/>
    <property type="match status" value="1"/>
</dbReference>
<comment type="subcellular location">
    <subcellularLocation>
        <location evidence="1">Cell membrane</location>
        <topology evidence="1">Multi-pass membrane protein</topology>
    </subcellularLocation>
</comment>
<dbReference type="Pfam" id="PF08447">
    <property type="entry name" value="PAS_3"/>
    <property type="match status" value="1"/>
</dbReference>
<feature type="transmembrane region" description="Helical" evidence="8">
    <location>
        <begin position="68"/>
        <end position="90"/>
    </location>
</feature>
<evidence type="ECO:0000256" key="1">
    <source>
        <dbReference type="ARBA" id="ARBA00004651"/>
    </source>
</evidence>
<keyword evidence="3 8" id="KW-0812">Transmembrane</keyword>
<dbReference type="InterPro" id="IPR001917">
    <property type="entry name" value="Aminotrans_II_pyridoxalP_BS"/>
</dbReference>
<proteinExistence type="predicted"/>
<dbReference type="InterPro" id="IPR011620">
    <property type="entry name" value="Sig_transdc_His_kinase_LytS_TM"/>
</dbReference>
<organism evidence="10">
    <name type="scientific">Bosea sp. NBC_00436</name>
    <dbReference type="NCBI Taxonomy" id="2969620"/>
    <lineage>
        <taxon>Bacteria</taxon>
        <taxon>Pseudomonadati</taxon>
        <taxon>Pseudomonadota</taxon>
        <taxon>Alphaproteobacteria</taxon>
        <taxon>Hyphomicrobiales</taxon>
        <taxon>Boseaceae</taxon>
        <taxon>Bosea</taxon>
    </lineage>
</organism>
<dbReference type="PANTHER" id="PTHR32089">
    <property type="entry name" value="METHYL-ACCEPTING CHEMOTAXIS PROTEIN MCPB"/>
    <property type="match status" value="1"/>
</dbReference>
<dbReference type="PROSITE" id="PS00599">
    <property type="entry name" value="AA_TRANSFER_CLASS_2"/>
    <property type="match status" value="1"/>
</dbReference>
<reference evidence="10" key="1">
    <citation type="submission" date="2022-08" db="EMBL/GenBank/DDBJ databases">
        <title>Complete Genome Sequences of 2 Bosea sp. soil isolates.</title>
        <authorList>
            <person name="Alvarez Arevalo M."/>
            <person name="Sterndorff E.B."/>
            <person name="Faurdal D."/>
            <person name="Joergensen T.S."/>
            <person name="Weber T."/>
        </authorList>
    </citation>
    <scope>NUCLEOTIDE SEQUENCE</scope>
    <source>
        <strain evidence="10">NBC_00436</strain>
    </source>
</reference>
<dbReference type="PROSITE" id="PS50111">
    <property type="entry name" value="CHEMOTAXIS_TRANSDUC_2"/>
    <property type="match status" value="1"/>
</dbReference>
<dbReference type="Gene3D" id="1.10.287.950">
    <property type="entry name" value="Methyl-accepting chemotaxis protein"/>
    <property type="match status" value="1"/>
</dbReference>
<feature type="domain" description="Methyl-accepting transducer" evidence="9">
    <location>
        <begin position="358"/>
        <end position="577"/>
    </location>
</feature>
<sequence>MLIINLVQSLFFLLFAGLLLTVIAPWLVGRDWLRPCAVGLLFAAGALVSMSNPVQLQPGLVVDSRNTFVILAGPIGGPVAALITAVPLLVTRVMMGGVGMVTGVSGIAIRMLIGIGFSIWLARRRRPLMARDMLLLASLDAVCLLASTPFIPGEAGERFLREAVPAMIVVSTIGIILTGIVVIHDNDRRETAYRLRTLIDRAPGTLYQRIVRTDGTMTYQFASFAIDKLLGITKEEVERDPEIWLGKLLPEDRARFEQQRRDQQETETLWRFEGRYHAPDGGIVWLRSESTKRRLRDGTLVWDGILLDITAEKTLETRRDEVETLRKTTLDALASDLERTVGKALGDVGISLRGMHDAAGQMVENANKTTLRAESVTQEADSASRRIGSVAVAAEEIEASIRELTQQTSHADDTVRAAASYVRSTRSDVAGLTEAADKVRAVLDFIEEIAARTNLLALNATIEAARAGVAGRGFAVVAGEVKTLAEQTQKATRDIAETLADIRGAAATAFEAVAHIEGTMTTIEQTSGAIADVVSRQAGIASTIAADAQAVALSADAVTNNVGAVGGEARVTGDAAIQVAEAARKVDEQAEALDRYVADFVRSVRTASRT</sequence>
<keyword evidence="6 7" id="KW-0807">Transducer</keyword>
<evidence type="ECO:0000256" key="6">
    <source>
        <dbReference type="ARBA" id="ARBA00023224"/>
    </source>
</evidence>
<feature type="transmembrane region" description="Helical" evidence="8">
    <location>
        <begin position="96"/>
        <end position="121"/>
    </location>
</feature>
<dbReference type="InterPro" id="IPR000014">
    <property type="entry name" value="PAS"/>
</dbReference>
<dbReference type="GO" id="GO:0000155">
    <property type="term" value="F:phosphorelay sensor kinase activity"/>
    <property type="evidence" value="ECO:0007669"/>
    <property type="project" value="InterPro"/>
</dbReference>
<dbReference type="SUPFAM" id="SSF55785">
    <property type="entry name" value="PYP-like sensor domain (PAS domain)"/>
    <property type="match status" value="1"/>
</dbReference>
<evidence type="ECO:0000256" key="4">
    <source>
        <dbReference type="ARBA" id="ARBA00022989"/>
    </source>
</evidence>
<evidence type="ECO:0000256" key="3">
    <source>
        <dbReference type="ARBA" id="ARBA00022692"/>
    </source>
</evidence>